<dbReference type="SUPFAM" id="SSF49344">
    <property type="entry name" value="CBD9-like"/>
    <property type="match status" value="2"/>
</dbReference>
<evidence type="ECO:0000256" key="9">
    <source>
        <dbReference type="ARBA" id="ARBA00023326"/>
    </source>
</evidence>
<dbReference type="InterPro" id="IPR017853">
    <property type="entry name" value="GH"/>
</dbReference>
<evidence type="ECO:0000313" key="13">
    <source>
        <dbReference type="EMBL" id="MBD0382935.1"/>
    </source>
</evidence>
<keyword evidence="11" id="KW-0732">Signal</keyword>
<feature type="signal peptide" evidence="11">
    <location>
        <begin position="1"/>
        <end position="30"/>
    </location>
</feature>
<keyword evidence="7 10" id="KW-0119">Carbohydrate metabolism</keyword>
<dbReference type="Proteomes" id="UP000650466">
    <property type="component" value="Unassembled WGS sequence"/>
</dbReference>
<dbReference type="GO" id="GO:0030246">
    <property type="term" value="F:carbohydrate binding"/>
    <property type="evidence" value="ECO:0007669"/>
    <property type="project" value="InterPro"/>
</dbReference>
<gene>
    <name evidence="13" type="ORF">ICC18_22760</name>
</gene>
<reference evidence="13" key="1">
    <citation type="submission" date="2020-09" db="EMBL/GenBank/DDBJ databases">
        <title>Draft Genome Sequence of Paenibacillus sp. WST5.</title>
        <authorList>
            <person name="Bao Z."/>
        </authorList>
    </citation>
    <scope>NUCLEOTIDE SEQUENCE</scope>
    <source>
        <strain evidence="13">WST5</strain>
    </source>
</reference>
<dbReference type="Pfam" id="PF02018">
    <property type="entry name" value="CBM_4_9"/>
    <property type="match status" value="2"/>
</dbReference>
<feature type="chain" id="PRO_5037092629" description="Beta-xylanase" evidence="11">
    <location>
        <begin position="31"/>
        <end position="1156"/>
    </location>
</feature>
<dbReference type="SUPFAM" id="SSF51445">
    <property type="entry name" value="(Trans)glycosidases"/>
    <property type="match status" value="1"/>
</dbReference>
<keyword evidence="9 10" id="KW-0624">Polysaccharide degradation</keyword>
<keyword evidence="8 10" id="KW-0326">Glycosidase</keyword>
<evidence type="ECO:0000256" key="11">
    <source>
        <dbReference type="SAM" id="SignalP"/>
    </source>
</evidence>
<comment type="similarity">
    <text evidence="3 10">Belongs to the glycosyl hydrolase 10 (cellulase F) family.</text>
</comment>
<evidence type="ECO:0000256" key="10">
    <source>
        <dbReference type="RuleBase" id="RU361174"/>
    </source>
</evidence>
<dbReference type="Gene3D" id="2.60.40.1190">
    <property type="match status" value="2"/>
</dbReference>
<dbReference type="SMART" id="SM00633">
    <property type="entry name" value="Glyco_10"/>
    <property type="match status" value="1"/>
</dbReference>
<evidence type="ECO:0000256" key="5">
    <source>
        <dbReference type="ARBA" id="ARBA00022737"/>
    </source>
</evidence>
<dbReference type="PRINTS" id="PR00134">
    <property type="entry name" value="GLHYDRLASE10"/>
</dbReference>
<comment type="pathway">
    <text evidence="2">Glycan degradation; xylan degradation.</text>
</comment>
<evidence type="ECO:0000256" key="2">
    <source>
        <dbReference type="ARBA" id="ARBA00004851"/>
    </source>
</evidence>
<comment type="catalytic activity">
    <reaction evidence="1 10">
        <text>Endohydrolysis of (1-&gt;4)-beta-D-xylosidic linkages in xylans.</text>
        <dbReference type="EC" id="3.2.1.8"/>
    </reaction>
</comment>
<keyword evidence="5" id="KW-0677">Repeat</keyword>
<evidence type="ECO:0000256" key="6">
    <source>
        <dbReference type="ARBA" id="ARBA00022801"/>
    </source>
</evidence>
<dbReference type="PROSITE" id="PS51760">
    <property type="entry name" value="GH10_2"/>
    <property type="match status" value="1"/>
</dbReference>
<dbReference type="InterPro" id="IPR010502">
    <property type="entry name" value="Carb-bd_dom_fam9"/>
</dbReference>
<evidence type="ECO:0000259" key="12">
    <source>
        <dbReference type="PROSITE" id="PS51760"/>
    </source>
</evidence>
<evidence type="ECO:0000256" key="4">
    <source>
        <dbReference type="ARBA" id="ARBA00022651"/>
    </source>
</evidence>
<dbReference type="InterPro" id="IPR008979">
    <property type="entry name" value="Galactose-bd-like_sf"/>
</dbReference>
<feature type="domain" description="GH10" evidence="12">
    <location>
        <begin position="367"/>
        <end position="713"/>
    </location>
</feature>
<dbReference type="Pfam" id="PF00331">
    <property type="entry name" value="Glyco_hydro_10"/>
    <property type="match status" value="1"/>
</dbReference>
<evidence type="ECO:0000313" key="14">
    <source>
        <dbReference type="Proteomes" id="UP000650466"/>
    </source>
</evidence>
<dbReference type="GO" id="GO:0045493">
    <property type="term" value="P:xylan catabolic process"/>
    <property type="evidence" value="ECO:0007669"/>
    <property type="project" value="UniProtKB-KW"/>
</dbReference>
<protein>
    <recommendedName>
        <fullName evidence="10">Beta-xylanase</fullName>
        <ecNumber evidence="10">3.2.1.8</ecNumber>
    </recommendedName>
</protein>
<evidence type="ECO:0000256" key="3">
    <source>
        <dbReference type="ARBA" id="ARBA00007495"/>
    </source>
</evidence>
<keyword evidence="14" id="KW-1185">Reference proteome</keyword>
<comment type="caution">
    <text evidence="13">The sequence shown here is derived from an EMBL/GenBank/DDBJ whole genome shotgun (WGS) entry which is preliminary data.</text>
</comment>
<keyword evidence="6 10" id="KW-0378">Hydrolase</keyword>
<dbReference type="CDD" id="cd00005">
    <property type="entry name" value="CBM9_like_1"/>
    <property type="match status" value="1"/>
</dbReference>
<dbReference type="InterPro" id="IPR001000">
    <property type="entry name" value="GH10_dom"/>
</dbReference>
<dbReference type="PANTHER" id="PTHR31490">
    <property type="entry name" value="GLYCOSYL HYDROLASE"/>
    <property type="match status" value="1"/>
</dbReference>
<accession>A0A926KS33</accession>
<dbReference type="PANTHER" id="PTHR31490:SF90">
    <property type="entry name" value="ENDO-1,4-BETA-XYLANASE A"/>
    <property type="match status" value="1"/>
</dbReference>
<dbReference type="GO" id="GO:0031176">
    <property type="term" value="F:endo-1,4-beta-xylanase activity"/>
    <property type="evidence" value="ECO:0007669"/>
    <property type="project" value="UniProtKB-EC"/>
</dbReference>
<evidence type="ECO:0000256" key="1">
    <source>
        <dbReference type="ARBA" id="ARBA00000681"/>
    </source>
</evidence>
<dbReference type="Gene3D" id="2.60.120.260">
    <property type="entry name" value="Galactose-binding domain-like"/>
    <property type="match status" value="2"/>
</dbReference>
<dbReference type="AlphaFoldDB" id="A0A926KS33"/>
<dbReference type="Pfam" id="PF06452">
    <property type="entry name" value="CBM9_1"/>
    <property type="match status" value="2"/>
</dbReference>
<keyword evidence="4" id="KW-0858">Xylan degradation</keyword>
<dbReference type="SUPFAM" id="SSF49785">
    <property type="entry name" value="Galactose-binding domain-like"/>
    <property type="match status" value="2"/>
</dbReference>
<evidence type="ECO:0000256" key="7">
    <source>
        <dbReference type="ARBA" id="ARBA00023277"/>
    </source>
</evidence>
<proteinExistence type="inferred from homology"/>
<dbReference type="InterPro" id="IPR044846">
    <property type="entry name" value="GH10"/>
</dbReference>
<sequence>MKMVSKFLTGMILSFVLLLSAVMPQSSAIAAGTPEPVLSSDFEDGTSQGWTPRGSVSLTVNSNEKQGGDSSLHVDNRQATWHGASHDLTGSLNSGQKVHVSAWVMFNNGPAEQTLSLSFQRGFTSSSGKSDKYDNAAQVKAVKGVWTKLEGDYTVPVDADMNRISIYFETPWNSAPTLDDLIGFYLDDIAVTPVSASGSGNVVFASDFEDGTKGAWGPRAGETLTVVNSVKHSGNFSLEVSNRTATFNGPSRSLFGMVKPGKMYHVSMWAMYKEGPASQGVSGSLEKEFNHDAGSRKYETFTTVNLNKGEWKQIQGDIIIPDDSTLSDIKLYAETPWKPDNQTTPSDLITFYIDDVTVTESAIIDIQRDIPDLHSVLDPYFPIGAAIDPVDVLNASDIHSALIKKHFKSLTAGNFMKPDALQPVEGNFVWTNADKLVQFAEANDMLVRGHTLLWHNQIPAWFFTDPADSGKPATREQLLARLETHIKTVVSRYKGRIQHWDVVNEVLNEDGGLRGADTGSKWKGIIGDVDGDGYDSDYIELAFKYAHEADPDAKLVINDYNLESSNAKLNGMAALVKRLLAKGLPVHSVGFQMHISNTAPSIEQMRSAMEKIAALGVKIQSTELDISIYSNSTESEKPVTDDILLEQAKRYRELFEMYKQGAQKGYLESVTIWGMADDGTWLDNFPVKGRKDAPLLFDRQLQAKPAYWGIVDPSKLPVYRNQIRAAQGTPVIGSGAYPAWSALKPVSVDTLVSGQQGATAEAKIMWDDNHLYVQLQVRDSTPNNNDSIEIFIDPNYDKSSMYLPDDLHYTIGFNGNGPADIQRTVTAIPGGYVVHAAISLSKDGAALSKGDKLGIDFRVNDDQGGGAVASSAVWNDYTNHQNTDPSKFGDVDLGNAVKMTETIYGTPVIDAVFDELWSNGHAISTEIWVQGTSGSTAVAKTAWDENYLYVIADVTDSLLSKVSRNAYEQDSVELFIDQNKHQSSFYETDDAQYRVNYDNEATFSENGDQPRFKSATKLTDHGYIVETAIPFTAITPEIGMLLGFDLQVNNDHTGSGKRDSVAIWCDPSGSSYRDTSGLGTVQLAPEPITIAYLKKLVNRYAIDGSIDNGGIANSLLKKLEKDNLEPFISEVKAQKGKHIAAAAADVLLRDADKLIH</sequence>
<organism evidence="13 14">
    <name type="scientific">Paenibacillus sedimenti</name>
    <dbReference type="NCBI Taxonomy" id="2770274"/>
    <lineage>
        <taxon>Bacteria</taxon>
        <taxon>Bacillati</taxon>
        <taxon>Bacillota</taxon>
        <taxon>Bacilli</taxon>
        <taxon>Bacillales</taxon>
        <taxon>Paenibacillaceae</taxon>
        <taxon>Paenibacillus</taxon>
    </lineage>
</organism>
<dbReference type="EMBL" id="JACVVD010000009">
    <property type="protein sequence ID" value="MBD0382935.1"/>
    <property type="molecule type" value="Genomic_DNA"/>
</dbReference>
<dbReference type="Gene3D" id="3.20.20.80">
    <property type="entry name" value="Glycosidases"/>
    <property type="match status" value="1"/>
</dbReference>
<dbReference type="EC" id="3.2.1.8" evidence="10"/>
<name>A0A926KS33_9BACL</name>
<dbReference type="InterPro" id="IPR003305">
    <property type="entry name" value="CenC_carb-bd"/>
</dbReference>
<evidence type="ECO:0000256" key="8">
    <source>
        <dbReference type="ARBA" id="ARBA00023295"/>
    </source>
</evidence>